<gene>
    <name evidence="2" type="ORF">AGR3A_Lc140073</name>
</gene>
<evidence type="ECO:0000313" key="2">
    <source>
        <dbReference type="EMBL" id="CUX54212.1"/>
    </source>
</evidence>
<dbReference type="Proteomes" id="UP000191988">
    <property type="component" value="Unassembled WGS sequence"/>
</dbReference>
<sequence length="101" mass="11150">MMLRIFTFLEILPVWRSRRAAAKKYRAASGHSEFGGVRPPVRLNQTPAGTASAGTFPDTPGETADADAWRTISWLGLRHSFSTIETTPCPDMDMPRPAECN</sequence>
<keyword evidence="3" id="KW-1185">Reference proteome</keyword>
<feature type="region of interest" description="Disordered" evidence="1">
    <location>
        <begin position="29"/>
        <end position="62"/>
    </location>
</feature>
<name>A0A1S7RL88_9HYPH</name>
<reference evidence="3" key="1">
    <citation type="submission" date="2016-01" db="EMBL/GenBank/DDBJ databases">
        <authorList>
            <person name="Regsiter A."/>
            <person name="william w."/>
        </authorList>
    </citation>
    <scope>NUCLEOTIDE SEQUENCE [LARGE SCALE GENOMIC DNA]</scope>
    <source>
        <strain evidence="3">CFBP 6623</strain>
    </source>
</reference>
<protein>
    <submittedName>
        <fullName evidence="2">Uncharacterized protein</fullName>
    </submittedName>
</protein>
<dbReference type="STRING" id="1183432.AGR3A_Lc140073"/>
<feature type="compositionally biased region" description="Polar residues" evidence="1">
    <location>
        <begin position="43"/>
        <end position="53"/>
    </location>
</feature>
<dbReference type="EMBL" id="FBWK01000050">
    <property type="protein sequence ID" value="CUX54212.1"/>
    <property type="molecule type" value="Genomic_DNA"/>
</dbReference>
<proteinExistence type="predicted"/>
<evidence type="ECO:0000313" key="3">
    <source>
        <dbReference type="Proteomes" id="UP000191988"/>
    </source>
</evidence>
<dbReference type="AlphaFoldDB" id="A0A1S7RL88"/>
<evidence type="ECO:0000256" key="1">
    <source>
        <dbReference type="SAM" id="MobiDB-lite"/>
    </source>
</evidence>
<accession>A0A1S7RL88</accession>
<organism evidence="2 3">
    <name type="scientific">Agrobacterium tomkonis CFBP 6623</name>
    <dbReference type="NCBI Taxonomy" id="1183432"/>
    <lineage>
        <taxon>Bacteria</taxon>
        <taxon>Pseudomonadati</taxon>
        <taxon>Pseudomonadota</taxon>
        <taxon>Alphaproteobacteria</taxon>
        <taxon>Hyphomicrobiales</taxon>
        <taxon>Rhizobiaceae</taxon>
        <taxon>Rhizobium/Agrobacterium group</taxon>
        <taxon>Agrobacterium</taxon>
        <taxon>Agrobacterium tumefaciens complex</taxon>
    </lineage>
</organism>